<keyword evidence="4" id="KW-0812">Transmembrane</keyword>
<organism evidence="7 8">
    <name type="scientific">Azohydromonas caseinilytica</name>
    <dbReference type="NCBI Taxonomy" id="2728836"/>
    <lineage>
        <taxon>Bacteria</taxon>
        <taxon>Pseudomonadati</taxon>
        <taxon>Pseudomonadota</taxon>
        <taxon>Betaproteobacteria</taxon>
        <taxon>Burkholderiales</taxon>
        <taxon>Sphaerotilaceae</taxon>
        <taxon>Azohydromonas</taxon>
    </lineage>
</organism>
<feature type="region of interest" description="Disordered" evidence="3">
    <location>
        <begin position="1"/>
        <end position="45"/>
    </location>
</feature>
<keyword evidence="8" id="KW-1185">Reference proteome</keyword>
<dbReference type="EMBL" id="JABBFW010000031">
    <property type="protein sequence ID" value="NML18394.1"/>
    <property type="molecule type" value="Genomic_DNA"/>
</dbReference>
<name>A0A848FGA4_9BURK</name>
<dbReference type="Pfam" id="PF12551">
    <property type="entry name" value="PHBC_N"/>
    <property type="match status" value="1"/>
</dbReference>
<reference evidence="7 8" key="1">
    <citation type="submission" date="2020-04" db="EMBL/GenBank/DDBJ databases">
        <title>Azohydromonas sp. isolated from soil.</title>
        <authorList>
            <person name="Dahal R.H."/>
        </authorList>
    </citation>
    <scope>NUCLEOTIDE SEQUENCE [LARGE SCALE GENOMIC DNA]</scope>
    <source>
        <strain evidence="7 8">G-1-1-14</strain>
    </source>
</reference>
<dbReference type="AlphaFoldDB" id="A0A848FGA4"/>
<proteinExistence type="predicted"/>
<dbReference type="GO" id="GO:0016746">
    <property type="term" value="F:acyltransferase activity"/>
    <property type="evidence" value="ECO:0007669"/>
    <property type="project" value="UniProtKB-KW"/>
</dbReference>
<comment type="caution">
    <text evidence="7">The sequence shown here is derived from an EMBL/GenBank/DDBJ whole genome shotgun (WGS) entry which is preliminary data.</text>
</comment>
<evidence type="ECO:0000256" key="4">
    <source>
        <dbReference type="SAM" id="Phobius"/>
    </source>
</evidence>
<keyword evidence="4" id="KW-1133">Transmembrane helix</keyword>
<gene>
    <name evidence="7" type="ORF">HHL10_25830</name>
</gene>
<evidence type="ECO:0000313" key="7">
    <source>
        <dbReference type="EMBL" id="NML18394.1"/>
    </source>
</evidence>
<accession>A0A848FGA4</accession>
<dbReference type="PANTHER" id="PTHR36837:SF5">
    <property type="entry name" value="POLY-3-HYDROXYBUTYRATE SYNTHASE"/>
    <property type="match status" value="1"/>
</dbReference>
<dbReference type="PANTHER" id="PTHR36837">
    <property type="entry name" value="POLY(3-HYDROXYALKANOATE) POLYMERASE SUBUNIT PHAC"/>
    <property type="match status" value="1"/>
</dbReference>
<protein>
    <submittedName>
        <fullName evidence="7">Poly-beta-hydroxybutyrate polymerase-like protein</fullName>
    </submittedName>
</protein>
<evidence type="ECO:0000259" key="5">
    <source>
        <dbReference type="Pfam" id="PF07167"/>
    </source>
</evidence>
<dbReference type="InterPro" id="IPR029058">
    <property type="entry name" value="AB_hydrolase_fold"/>
</dbReference>
<dbReference type="GO" id="GO:0042619">
    <property type="term" value="P:poly-hydroxybutyrate biosynthetic process"/>
    <property type="evidence" value="ECO:0007669"/>
    <property type="project" value="InterPro"/>
</dbReference>
<keyword evidence="2" id="KW-0012">Acyltransferase</keyword>
<feature type="transmembrane region" description="Helical" evidence="4">
    <location>
        <begin position="369"/>
        <end position="389"/>
    </location>
</feature>
<dbReference type="InterPro" id="IPR051321">
    <property type="entry name" value="PHA/PHB_synthase"/>
</dbReference>
<evidence type="ECO:0000259" key="6">
    <source>
        <dbReference type="Pfam" id="PF12551"/>
    </source>
</evidence>
<dbReference type="Pfam" id="PF07167">
    <property type="entry name" value="PhaC_N"/>
    <property type="match status" value="1"/>
</dbReference>
<dbReference type="Gene3D" id="3.40.50.1820">
    <property type="entry name" value="alpha/beta hydrolase"/>
    <property type="match status" value="1"/>
</dbReference>
<dbReference type="InterPro" id="IPR022211">
    <property type="entry name" value="PHBC_N"/>
</dbReference>
<keyword evidence="1" id="KW-0808">Transferase</keyword>
<evidence type="ECO:0000256" key="3">
    <source>
        <dbReference type="SAM" id="MobiDB-lite"/>
    </source>
</evidence>
<keyword evidence="4" id="KW-0472">Membrane</keyword>
<evidence type="ECO:0000256" key="1">
    <source>
        <dbReference type="ARBA" id="ARBA00022679"/>
    </source>
</evidence>
<sequence length="656" mass="70871">MPKNTKTTAEHADALLEVTRPASPAAKSMSRKKSAPAAGSPADAPAAPAASAALATLPVPAASAAVAQPAPGLLAAQRLDQSAHALLSRAAMGLSPISLTLAWADWSMHLAASPGRQSTLGQLALELAAASLQQQPGTPPRRETDDRFRDPAWEQWPFNAFKSQYKAACAWWEQAVQVDGVARHHAQLVNFFTRQWLDSVSPSNWAATNPLVRQAARDSGGQSLLQGLQLLGQDVAQQAAQGAQGEEAAAALQPLPYRVGIDVGVTPGKVVYRNRLIELIRYEPTTATVHPEPVLVVPSCIMKYYILDLSPQNSMVRYLVGQGHTVYIVSWRNPDEPDRDLGMRDYLHSGVMDAMAAVGRLSGARRIHAAGYCLGGTFLAIVAAALAGLKAGDAQPHRRHSDTAADLPELASVTLLTTLTDFSEPGQLGVFIDDDQLRTLREEMARTGFLSGKQMAGSFQFLGSRDLIWARNVRRYLLGKQDQPNDLMSWNADVTRLPERMHSEYLQSLYLNNALAAGRYRVGDAAVALSDIHAPMFVVGTSRDHVAPWKSVYKIHLLTDTDTTFVLASGGHNAGVVSEPGHARRSYQLTRRTRGQGYVTPEDYAAGAPVHEGSWWEAWSAWLVDHSSARVPAPPIPADAALCDAPGEYVHVRYAD</sequence>
<dbReference type="SUPFAM" id="SSF53474">
    <property type="entry name" value="alpha/beta-Hydrolases"/>
    <property type="match status" value="1"/>
</dbReference>
<evidence type="ECO:0000256" key="2">
    <source>
        <dbReference type="ARBA" id="ARBA00023315"/>
    </source>
</evidence>
<feature type="domain" description="Poly-beta-hydroxybutyrate polymerase N-terminal" evidence="5">
    <location>
        <begin position="145"/>
        <end position="319"/>
    </location>
</feature>
<feature type="compositionally biased region" description="Low complexity" evidence="3">
    <location>
        <begin position="35"/>
        <end position="45"/>
    </location>
</feature>
<dbReference type="InterPro" id="IPR010941">
    <property type="entry name" value="PhaC_N"/>
</dbReference>
<dbReference type="Proteomes" id="UP000574067">
    <property type="component" value="Unassembled WGS sequence"/>
</dbReference>
<feature type="domain" description="Poly-beta-hydroxybutyrate polymerase N-terminal" evidence="6">
    <location>
        <begin position="75"/>
        <end position="116"/>
    </location>
</feature>
<evidence type="ECO:0000313" key="8">
    <source>
        <dbReference type="Proteomes" id="UP000574067"/>
    </source>
</evidence>